<evidence type="ECO:0008006" key="3">
    <source>
        <dbReference type="Google" id="ProtNLM"/>
    </source>
</evidence>
<proteinExistence type="predicted"/>
<dbReference type="InterPro" id="IPR050481">
    <property type="entry name" value="UDP-glycosyltransf_plant"/>
</dbReference>
<dbReference type="GO" id="GO:0035251">
    <property type="term" value="F:UDP-glucosyltransferase activity"/>
    <property type="evidence" value="ECO:0007669"/>
    <property type="project" value="InterPro"/>
</dbReference>
<dbReference type="InterPro" id="IPR002213">
    <property type="entry name" value="UDP_glucos_trans"/>
</dbReference>
<dbReference type="Pfam" id="PF00201">
    <property type="entry name" value="UDPGT"/>
    <property type="match status" value="1"/>
</dbReference>
<name>A0A7S2ICA1_9STRA</name>
<protein>
    <recommendedName>
        <fullName evidence="3">UDP-glycosyltransferases domain-containing protein</fullName>
    </recommendedName>
</protein>
<sequence>MRLEIVFATIPNMLGHLNPLLPYAEELLRRGHSITFFHGKDPKYRKKIEDSGISACRSVTYDDNLYDVIKDYYQNSSSSFPGIIVYDFFAVDAADAADFLDVPAVSVFPNMAVTINPWASAHTSSLLWKAWCNTVIPVSEGILARVLLWKRNKTRKERKLSMLIEQDIYPTRYQAKKTATGKPRLTIGCTSPQLEFNSVSELENDIFTMVGPALTSRVEPISTDLDRWLGVQSKHGRSIVYVAFGSGYKYTPKIVQALEKELLKRGNNVAFLWSLQENYQAYLVQKEKNEESDLSTSTHADYHHLRVESYFSQVALFRTGKIDAFVTHCGSNSVYEALLSGIPMVCCPRTADQPGNAVRLVKKGVGVIARNGIVGVGAALDHLLENFEDMKTKSDDLSQVLRSGEGGAKKAASVIEGIAHRSTSTSSLSMEQVGNTKRRMPLRLFNFFLKKKSIPY</sequence>
<organism evidence="2">
    <name type="scientific">Helicotheca tamesis</name>
    <dbReference type="NCBI Taxonomy" id="374047"/>
    <lineage>
        <taxon>Eukaryota</taxon>
        <taxon>Sar</taxon>
        <taxon>Stramenopiles</taxon>
        <taxon>Ochrophyta</taxon>
        <taxon>Bacillariophyta</taxon>
        <taxon>Mediophyceae</taxon>
        <taxon>Lithodesmiophycidae</taxon>
        <taxon>Lithodesmiales</taxon>
        <taxon>Lithodesmiaceae</taxon>
        <taxon>Helicotheca</taxon>
    </lineage>
</organism>
<dbReference type="CDD" id="cd03784">
    <property type="entry name" value="GT1_Gtf-like"/>
    <property type="match status" value="1"/>
</dbReference>
<dbReference type="PANTHER" id="PTHR48049">
    <property type="entry name" value="GLYCOSYLTRANSFERASE"/>
    <property type="match status" value="1"/>
</dbReference>
<gene>
    <name evidence="2" type="ORF">HTAM1171_LOCUS10989</name>
</gene>
<keyword evidence="1" id="KW-0808">Transferase</keyword>
<dbReference type="AlphaFoldDB" id="A0A7S2ICA1"/>
<dbReference type="SUPFAM" id="SSF53756">
    <property type="entry name" value="UDP-Glycosyltransferase/glycogen phosphorylase"/>
    <property type="match status" value="1"/>
</dbReference>
<dbReference type="Gene3D" id="3.40.50.2000">
    <property type="entry name" value="Glycogen Phosphorylase B"/>
    <property type="match status" value="3"/>
</dbReference>
<reference evidence="2" key="1">
    <citation type="submission" date="2021-01" db="EMBL/GenBank/DDBJ databases">
        <authorList>
            <person name="Corre E."/>
            <person name="Pelletier E."/>
            <person name="Niang G."/>
            <person name="Scheremetjew M."/>
            <person name="Finn R."/>
            <person name="Kale V."/>
            <person name="Holt S."/>
            <person name="Cochrane G."/>
            <person name="Meng A."/>
            <person name="Brown T."/>
            <person name="Cohen L."/>
        </authorList>
    </citation>
    <scope>NUCLEOTIDE SEQUENCE</scope>
    <source>
        <strain evidence="2">CCMP826</strain>
    </source>
</reference>
<evidence type="ECO:0000256" key="1">
    <source>
        <dbReference type="ARBA" id="ARBA00022679"/>
    </source>
</evidence>
<dbReference type="EMBL" id="HBGV01017804">
    <property type="protein sequence ID" value="CAD9514406.1"/>
    <property type="molecule type" value="Transcribed_RNA"/>
</dbReference>
<evidence type="ECO:0000313" key="2">
    <source>
        <dbReference type="EMBL" id="CAD9514406.1"/>
    </source>
</evidence>
<dbReference type="PANTHER" id="PTHR48049:SF132">
    <property type="entry name" value="GLYCOSYLTRANSFERASE"/>
    <property type="match status" value="1"/>
</dbReference>
<accession>A0A7S2ICA1</accession>